<dbReference type="SUPFAM" id="SSF46689">
    <property type="entry name" value="Homeodomain-like"/>
    <property type="match status" value="1"/>
</dbReference>
<dbReference type="Proteomes" id="UP001385809">
    <property type="component" value="Unassembled WGS sequence"/>
</dbReference>
<evidence type="ECO:0000256" key="1">
    <source>
        <dbReference type="ARBA" id="ARBA00023015"/>
    </source>
</evidence>
<dbReference type="InterPro" id="IPR054129">
    <property type="entry name" value="DesT_TetR_C"/>
</dbReference>
<feature type="domain" description="HTH tetR-type" evidence="5">
    <location>
        <begin position="13"/>
        <end position="73"/>
    </location>
</feature>
<dbReference type="InterPro" id="IPR001647">
    <property type="entry name" value="HTH_TetR"/>
</dbReference>
<accession>A0ABU8MWB4</accession>
<dbReference type="PANTHER" id="PTHR30055">
    <property type="entry name" value="HTH-TYPE TRANSCRIPTIONAL REGULATOR RUTR"/>
    <property type="match status" value="1"/>
</dbReference>
<evidence type="ECO:0000256" key="4">
    <source>
        <dbReference type="PROSITE-ProRule" id="PRU00335"/>
    </source>
</evidence>
<keyword evidence="7" id="KW-1185">Reference proteome</keyword>
<dbReference type="RefSeq" id="WP_337698004.1">
    <property type="nucleotide sequence ID" value="NZ_JBBEGN010000022.1"/>
</dbReference>
<dbReference type="Pfam" id="PF21943">
    <property type="entry name" value="TetR_C_46"/>
    <property type="match status" value="1"/>
</dbReference>
<evidence type="ECO:0000259" key="5">
    <source>
        <dbReference type="PROSITE" id="PS50977"/>
    </source>
</evidence>
<gene>
    <name evidence="6" type="ORF">WCD74_27005</name>
</gene>
<evidence type="ECO:0000256" key="2">
    <source>
        <dbReference type="ARBA" id="ARBA00023125"/>
    </source>
</evidence>
<feature type="DNA-binding region" description="H-T-H motif" evidence="4">
    <location>
        <begin position="36"/>
        <end position="55"/>
    </location>
</feature>
<dbReference type="InterPro" id="IPR050109">
    <property type="entry name" value="HTH-type_TetR-like_transc_reg"/>
</dbReference>
<dbReference type="EMBL" id="JBBEGN010000022">
    <property type="protein sequence ID" value="MEJ2871437.1"/>
    <property type="molecule type" value="Genomic_DNA"/>
</dbReference>
<dbReference type="PROSITE" id="PS50977">
    <property type="entry name" value="HTH_TETR_2"/>
    <property type="match status" value="1"/>
</dbReference>
<keyword evidence="3" id="KW-0804">Transcription</keyword>
<keyword evidence="1" id="KW-0805">Transcription regulation</keyword>
<organism evidence="6 7">
    <name type="scientific">Actinomycetospora aurantiaca</name>
    <dbReference type="NCBI Taxonomy" id="3129233"/>
    <lineage>
        <taxon>Bacteria</taxon>
        <taxon>Bacillati</taxon>
        <taxon>Actinomycetota</taxon>
        <taxon>Actinomycetes</taxon>
        <taxon>Pseudonocardiales</taxon>
        <taxon>Pseudonocardiaceae</taxon>
        <taxon>Actinomycetospora</taxon>
    </lineage>
</organism>
<evidence type="ECO:0000313" key="7">
    <source>
        <dbReference type="Proteomes" id="UP001385809"/>
    </source>
</evidence>
<protein>
    <submittedName>
        <fullName evidence="6">Helix-turn-helix domain-containing protein</fullName>
    </submittedName>
</protein>
<reference evidence="6 7" key="1">
    <citation type="submission" date="2024-03" db="EMBL/GenBank/DDBJ databases">
        <title>Actinomycetospora sp. OC33-EN08, a novel actinomycete isolated from wild orchid (Aerides multiflora).</title>
        <authorList>
            <person name="Suriyachadkun C."/>
        </authorList>
    </citation>
    <scope>NUCLEOTIDE SEQUENCE [LARGE SCALE GENOMIC DNA]</scope>
    <source>
        <strain evidence="6 7">OC33-EN08</strain>
    </source>
</reference>
<comment type="caution">
    <text evidence="6">The sequence shown here is derived from an EMBL/GenBank/DDBJ whole genome shotgun (WGS) entry which is preliminary data.</text>
</comment>
<dbReference type="PANTHER" id="PTHR30055:SF174">
    <property type="entry name" value="TRANSCRIPTIONAL REGULATORY PROTEIN (PROBABLY TETR-FAMILY)-RELATED"/>
    <property type="match status" value="1"/>
</dbReference>
<evidence type="ECO:0000313" key="6">
    <source>
        <dbReference type="EMBL" id="MEJ2871437.1"/>
    </source>
</evidence>
<dbReference type="InterPro" id="IPR009057">
    <property type="entry name" value="Homeodomain-like_sf"/>
</dbReference>
<proteinExistence type="predicted"/>
<sequence>MNELAARRRLDPDARRTEILEAALRLYAVRPYAEVSTTDLAREAGVARALLNHYFGTKRALYLEALRELLTIPEQAAAELPGTRRRERAAAAVEWFLDTVTDRRGLWLSVGLGVSGDAEVDAVVEDADETAVDRVLTALELDPCDEALRARVRAFFGMVRAASREWLVRGSLDRPAVRTLLTTTLVSILED</sequence>
<evidence type="ECO:0000256" key="3">
    <source>
        <dbReference type="ARBA" id="ARBA00023163"/>
    </source>
</evidence>
<keyword evidence="2 4" id="KW-0238">DNA-binding</keyword>
<name>A0ABU8MWB4_9PSEU</name>
<dbReference type="Gene3D" id="1.10.357.10">
    <property type="entry name" value="Tetracycline Repressor, domain 2"/>
    <property type="match status" value="1"/>
</dbReference>
<dbReference type="Pfam" id="PF00440">
    <property type="entry name" value="TetR_N"/>
    <property type="match status" value="1"/>
</dbReference>
<dbReference type="PRINTS" id="PR00455">
    <property type="entry name" value="HTHTETR"/>
</dbReference>